<evidence type="ECO:0000313" key="2">
    <source>
        <dbReference type="EMBL" id="PKI84283.1"/>
    </source>
</evidence>
<gene>
    <name evidence="2" type="ORF">MVES_001548</name>
</gene>
<accession>A0A2N1JCM0</accession>
<feature type="region of interest" description="Disordered" evidence="1">
    <location>
        <begin position="47"/>
        <end position="159"/>
    </location>
</feature>
<evidence type="ECO:0000256" key="1">
    <source>
        <dbReference type="SAM" id="MobiDB-lite"/>
    </source>
</evidence>
<name>A0A2N1JCM0_9BASI</name>
<sequence length="159" mass="18125">MPQKRAKFSERQALRKSIGFNLAPTAQKKGKGHDIPRNAMFLFQQPPSKEAKADDAPKPTPAQLTIRPNERMRDFNQRVEKAFSSDVNASMRRGLRTESNQRKRERRRTAEKEKKRAANPYLVQAQEAAQDWKKADTKKSANTPALVAEQATRPKPKSD</sequence>
<feature type="compositionally biased region" description="Basic and acidic residues" evidence="1">
    <location>
        <begin position="130"/>
        <end position="139"/>
    </location>
</feature>
<evidence type="ECO:0000313" key="3">
    <source>
        <dbReference type="Proteomes" id="UP000232875"/>
    </source>
</evidence>
<dbReference type="AlphaFoldDB" id="A0A2N1JCM0"/>
<organism evidence="2 3">
    <name type="scientific">Malassezia vespertilionis</name>
    <dbReference type="NCBI Taxonomy" id="2020962"/>
    <lineage>
        <taxon>Eukaryota</taxon>
        <taxon>Fungi</taxon>
        <taxon>Dikarya</taxon>
        <taxon>Basidiomycota</taxon>
        <taxon>Ustilaginomycotina</taxon>
        <taxon>Malasseziomycetes</taxon>
        <taxon>Malasseziales</taxon>
        <taxon>Malasseziaceae</taxon>
        <taxon>Malassezia</taxon>
    </lineage>
</organism>
<keyword evidence="3" id="KW-1185">Reference proteome</keyword>
<protein>
    <submittedName>
        <fullName evidence="2">Uncharacterized protein</fullName>
    </submittedName>
</protein>
<dbReference type="OrthoDB" id="5876637at2759"/>
<reference evidence="2 3" key="1">
    <citation type="submission" date="2017-10" db="EMBL/GenBank/DDBJ databases">
        <title>A novel species of cold-tolerant Malassezia isolated from bats.</title>
        <authorList>
            <person name="Lorch J.M."/>
            <person name="Palmer J.M."/>
            <person name="Vanderwolf K.J."/>
            <person name="Schmidt K.Z."/>
            <person name="Verant M.L."/>
            <person name="Weller T.J."/>
            <person name="Blehert D.S."/>
        </authorList>
    </citation>
    <scope>NUCLEOTIDE SEQUENCE [LARGE SCALE GENOMIC DNA]</scope>
    <source>
        <strain evidence="2 3">NWHC:44797-103</strain>
    </source>
</reference>
<proteinExistence type="predicted"/>
<feature type="compositionally biased region" description="Basic and acidic residues" evidence="1">
    <location>
        <begin position="68"/>
        <end position="83"/>
    </location>
</feature>
<dbReference type="STRING" id="2020962.A0A2N1JCM0"/>
<dbReference type="EMBL" id="KZ454989">
    <property type="protein sequence ID" value="PKI84283.1"/>
    <property type="molecule type" value="Genomic_DNA"/>
</dbReference>
<feature type="compositionally biased region" description="Basic and acidic residues" evidence="1">
    <location>
        <begin position="95"/>
        <end position="116"/>
    </location>
</feature>
<dbReference type="Proteomes" id="UP000232875">
    <property type="component" value="Unassembled WGS sequence"/>
</dbReference>